<dbReference type="Proteomes" id="UP000193560">
    <property type="component" value="Unassembled WGS sequence"/>
</dbReference>
<dbReference type="InterPro" id="IPR037069">
    <property type="entry name" value="AcylCoA_DH/ox_N_sf"/>
</dbReference>
<dbReference type="STRING" id="90262.A0A1X2IYT9"/>
<dbReference type="Pfam" id="PF14749">
    <property type="entry name" value="Acyl-CoA_ox_N"/>
    <property type="match status" value="1"/>
</dbReference>
<evidence type="ECO:0000256" key="12">
    <source>
        <dbReference type="PIRNR" id="PIRNR000168"/>
    </source>
</evidence>
<dbReference type="InterPro" id="IPR055060">
    <property type="entry name" value="ACOX_C_alpha1"/>
</dbReference>
<dbReference type="Gene3D" id="1.10.540.10">
    <property type="entry name" value="Acyl-CoA dehydrogenase/oxidase, N-terminal domain"/>
    <property type="match status" value="1"/>
</dbReference>
<dbReference type="Pfam" id="PF01756">
    <property type="entry name" value="ACOX"/>
    <property type="match status" value="1"/>
</dbReference>
<evidence type="ECO:0000256" key="3">
    <source>
        <dbReference type="ARBA" id="ARBA00004275"/>
    </source>
</evidence>
<dbReference type="InterPro" id="IPR046373">
    <property type="entry name" value="Acyl-CoA_Oxase/DH_mid-dom_sf"/>
</dbReference>
<dbReference type="UniPathway" id="UPA00661"/>
<evidence type="ECO:0000256" key="1">
    <source>
        <dbReference type="ARBA" id="ARBA00001201"/>
    </source>
</evidence>
<comment type="cofactor">
    <cofactor evidence="2">
        <name>FAD</name>
        <dbReference type="ChEBI" id="CHEBI:57692"/>
    </cofactor>
</comment>
<comment type="pathway">
    <text evidence="4">Lipid metabolism; peroxisomal fatty acid beta-oxidation.</text>
</comment>
<dbReference type="PANTHER" id="PTHR10909">
    <property type="entry name" value="ELECTRON TRANSPORT OXIDOREDUCTASE"/>
    <property type="match status" value="1"/>
</dbReference>
<organism evidence="18 19">
    <name type="scientific">Absidia repens</name>
    <dbReference type="NCBI Taxonomy" id="90262"/>
    <lineage>
        <taxon>Eukaryota</taxon>
        <taxon>Fungi</taxon>
        <taxon>Fungi incertae sedis</taxon>
        <taxon>Mucoromycota</taxon>
        <taxon>Mucoromycotina</taxon>
        <taxon>Mucoromycetes</taxon>
        <taxon>Mucorales</taxon>
        <taxon>Cunninghamellaceae</taxon>
        <taxon>Absidia</taxon>
    </lineage>
</organism>
<comment type="catalytic activity">
    <reaction evidence="1">
        <text>a 2,3-saturated acyl-CoA + O2 = a (2E)-enoyl-CoA + H2O2</text>
        <dbReference type="Rhea" id="RHEA:38959"/>
        <dbReference type="ChEBI" id="CHEBI:15379"/>
        <dbReference type="ChEBI" id="CHEBI:16240"/>
        <dbReference type="ChEBI" id="CHEBI:58856"/>
        <dbReference type="ChEBI" id="CHEBI:65111"/>
        <dbReference type="EC" id="1.3.3.6"/>
    </reaction>
</comment>
<keyword evidence="19" id="KW-1185">Reference proteome</keyword>
<evidence type="ECO:0000256" key="13">
    <source>
        <dbReference type="PIRSR" id="PIRSR000168-1"/>
    </source>
</evidence>
<dbReference type="GO" id="GO:0005504">
    <property type="term" value="F:fatty acid binding"/>
    <property type="evidence" value="ECO:0007669"/>
    <property type="project" value="TreeGrafter"/>
</dbReference>
<feature type="domain" description="Acyl-coenzyme A oxidase N-terminal" evidence="16">
    <location>
        <begin position="24"/>
        <end position="137"/>
    </location>
</feature>
<dbReference type="InterPro" id="IPR002655">
    <property type="entry name" value="Acyl-CoA_oxidase_C"/>
</dbReference>
<dbReference type="InterPro" id="IPR029320">
    <property type="entry name" value="Acyl-CoA_ox_N"/>
</dbReference>
<dbReference type="GO" id="GO:0055088">
    <property type="term" value="P:lipid homeostasis"/>
    <property type="evidence" value="ECO:0007669"/>
    <property type="project" value="TreeGrafter"/>
</dbReference>
<evidence type="ECO:0000256" key="7">
    <source>
        <dbReference type="ARBA" id="ARBA00022827"/>
    </source>
</evidence>
<evidence type="ECO:0000259" key="15">
    <source>
        <dbReference type="Pfam" id="PF01756"/>
    </source>
</evidence>
<dbReference type="FunFam" id="1.20.140.10:FF:000015">
    <property type="entry name" value="Acyl-coenzyme A oxidase"/>
    <property type="match status" value="1"/>
</dbReference>
<evidence type="ECO:0000256" key="6">
    <source>
        <dbReference type="ARBA" id="ARBA00022630"/>
    </source>
</evidence>
<dbReference type="InterPro" id="IPR036250">
    <property type="entry name" value="AcylCo_DH-like_C"/>
</dbReference>
<comment type="similarity">
    <text evidence="5 12">Belongs to the acyl-CoA oxidase family.</text>
</comment>
<name>A0A1X2IYT9_9FUNG</name>
<evidence type="ECO:0000313" key="18">
    <source>
        <dbReference type="EMBL" id="ORZ24460.1"/>
    </source>
</evidence>
<dbReference type="SUPFAM" id="SSF47203">
    <property type="entry name" value="Acyl-CoA dehydrogenase C-terminal domain-like"/>
    <property type="match status" value="2"/>
</dbReference>
<dbReference type="GO" id="GO:0033540">
    <property type="term" value="P:fatty acid beta-oxidation using acyl-CoA oxidase"/>
    <property type="evidence" value="ECO:0007669"/>
    <property type="project" value="UniProtKB-UniPathway"/>
</dbReference>
<evidence type="ECO:0000256" key="5">
    <source>
        <dbReference type="ARBA" id="ARBA00006288"/>
    </source>
</evidence>
<feature type="active site" description="Proton acceptor" evidence="13">
    <location>
        <position position="435"/>
    </location>
</feature>
<dbReference type="GO" id="GO:0005777">
    <property type="term" value="C:peroxisome"/>
    <property type="evidence" value="ECO:0007669"/>
    <property type="project" value="UniProtKB-SubCell"/>
</dbReference>
<keyword evidence="11" id="KW-0576">Peroxisome</keyword>
<evidence type="ECO:0000259" key="16">
    <source>
        <dbReference type="Pfam" id="PF14749"/>
    </source>
</evidence>
<dbReference type="InterPro" id="IPR009100">
    <property type="entry name" value="AcylCoA_DH/oxidase_NM_dom_sf"/>
</dbReference>
<keyword evidence="9" id="KW-0560">Oxidoreductase</keyword>
<accession>A0A1X2IYT9</accession>
<evidence type="ECO:0000256" key="10">
    <source>
        <dbReference type="ARBA" id="ARBA00023098"/>
    </source>
</evidence>
<dbReference type="Pfam" id="PF22924">
    <property type="entry name" value="ACOX_C_alpha1"/>
    <property type="match status" value="1"/>
</dbReference>
<feature type="binding site" evidence="14">
    <location>
        <position position="144"/>
    </location>
    <ligand>
        <name>FAD</name>
        <dbReference type="ChEBI" id="CHEBI:57692"/>
    </ligand>
</feature>
<dbReference type="Gene3D" id="2.40.110.10">
    <property type="entry name" value="Butyryl-CoA Dehydrogenase, subunit A, domain 2"/>
    <property type="match status" value="1"/>
</dbReference>
<dbReference type="Gene3D" id="1.20.140.10">
    <property type="entry name" value="Butyryl-CoA Dehydrogenase, subunit A, domain 3"/>
    <property type="match status" value="2"/>
</dbReference>
<keyword evidence="7 12" id="KW-0274">FAD</keyword>
<dbReference type="GO" id="GO:0071949">
    <property type="term" value="F:FAD binding"/>
    <property type="evidence" value="ECO:0007669"/>
    <property type="project" value="InterPro"/>
</dbReference>
<dbReference type="SUPFAM" id="SSF56645">
    <property type="entry name" value="Acyl-CoA dehydrogenase NM domain-like"/>
    <property type="match status" value="1"/>
</dbReference>
<reference evidence="18 19" key="1">
    <citation type="submission" date="2016-07" db="EMBL/GenBank/DDBJ databases">
        <title>Pervasive Adenine N6-methylation of Active Genes in Fungi.</title>
        <authorList>
            <consortium name="DOE Joint Genome Institute"/>
            <person name="Mondo S.J."/>
            <person name="Dannebaum R.O."/>
            <person name="Kuo R.C."/>
            <person name="Labutti K."/>
            <person name="Haridas S."/>
            <person name="Kuo A."/>
            <person name="Salamov A."/>
            <person name="Ahrendt S.R."/>
            <person name="Lipzen A."/>
            <person name="Sullivan W."/>
            <person name="Andreopoulos W.B."/>
            <person name="Clum A."/>
            <person name="Lindquist E."/>
            <person name="Daum C."/>
            <person name="Ramamoorthy G.K."/>
            <person name="Gryganskyi A."/>
            <person name="Culley D."/>
            <person name="Magnuson J.K."/>
            <person name="James T.Y."/>
            <person name="O'Malley M.A."/>
            <person name="Stajich J.E."/>
            <person name="Spatafora J.W."/>
            <person name="Visel A."/>
            <person name="Grigoriev I.V."/>
        </authorList>
    </citation>
    <scope>NUCLEOTIDE SEQUENCE [LARGE SCALE GENOMIC DNA]</scope>
    <source>
        <strain evidence="18 19">NRRL 1336</strain>
    </source>
</reference>
<evidence type="ECO:0000256" key="2">
    <source>
        <dbReference type="ARBA" id="ARBA00001974"/>
    </source>
</evidence>
<dbReference type="GO" id="GO:0003997">
    <property type="term" value="F:acyl-CoA oxidase activity"/>
    <property type="evidence" value="ECO:0007669"/>
    <property type="project" value="UniProtKB-EC"/>
</dbReference>
<evidence type="ECO:0000256" key="11">
    <source>
        <dbReference type="ARBA" id="ARBA00023140"/>
    </source>
</evidence>
<keyword evidence="10" id="KW-0443">Lipid metabolism</keyword>
<gene>
    <name evidence="18" type="ORF">BCR42DRAFT_403005</name>
</gene>
<dbReference type="PANTHER" id="PTHR10909:SF250">
    <property type="entry name" value="PEROXISOMAL ACYL-COENZYME A OXIDASE 1"/>
    <property type="match status" value="1"/>
</dbReference>
<comment type="subcellular location">
    <subcellularLocation>
        <location evidence="3">Peroxisome</location>
    </subcellularLocation>
</comment>
<evidence type="ECO:0000259" key="17">
    <source>
        <dbReference type="Pfam" id="PF22924"/>
    </source>
</evidence>
<dbReference type="InterPro" id="IPR012258">
    <property type="entry name" value="Acyl-CoA_oxidase"/>
</dbReference>
<keyword evidence="6 12" id="KW-0285">Flavoprotein</keyword>
<evidence type="ECO:0000256" key="8">
    <source>
        <dbReference type="ARBA" id="ARBA00022832"/>
    </source>
</evidence>
<protein>
    <recommendedName>
        <fullName evidence="12">Acyl-coenzyme A oxidase</fullName>
    </recommendedName>
</protein>
<evidence type="ECO:0000256" key="4">
    <source>
        <dbReference type="ARBA" id="ARBA00004846"/>
    </source>
</evidence>
<sequence>MSNDYLSQMATDIQVARQQATFPVEELTKTLYGGELILHVVQKLRAIMDKEPLLDRSQTNYMNREQMLHYSLVVHKRLMELVDEEDLSDLEFQGLVLLSELMSPLGLHYSAFIPVLQSQGTDEQVAKWVEPAKKLAIMGCYAQTELGHGSNVQGLRTTATLDTNTDEFIVHSPDLTAAKWWIGGLGIAATHCVLQAQLIIDGKSYGPHIFVVPVRSPVDRKPLQGVTVGDIGPKAYGGFSTVDNGFALFDHVRIPRENMLMRFAQVTRNGEYIRPVHDKLSYGSMVKLRVGMVADAGIKLGKAATIAIRYCTVRRQFHDTATKDGSKKDKLEQQVISYSSVKHRLFPLVAVSYALLFAGQSVGADFEKMTKQLLNQDASMLPEMHITTCSLKVWCTRRSTDGQEECRKAMGGHGYSQFSGVGQLFATAVPSNTYEGDNYVLCQQVGRALLKQLQVVSDGTKIESSNASYLNLLLSDIPHTPYKLNNPYHDILDPKIQENIFGLRAARLVADLGKQMKSGRPWSDVNMECWNVCFAHAEYNLVRQFNQRVAAVSAKTPSLAKAITQLANLFAISIITQSSMATFLSTGTLQSTDLDGIQAQFRQLLDQVAENAVPLTDAFGFTDRELTSALGSYDGRSYERLWEAVQKNPLNNEAGRKEIDAVLFDLLHHGNNLTLSSKL</sequence>
<feature type="binding site" evidence="14">
    <location>
        <position position="183"/>
    </location>
    <ligand>
        <name>FAD</name>
        <dbReference type="ChEBI" id="CHEBI:57692"/>
    </ligand>
</feature>
<dbReference type="FunFam" id="2.40.110.10:FF:000003">
    <property type="entry name" value="Acyl-coenzyme A oxidase"/>
    <property type="match status" value="1"/>
</dbReference>
<dbReference type="EMBL" id="MCGE01000002">
    <property type="protein sequence ID" value="ORZ24460.1"/>
    <property type="molecule type" value="Genomic_DNA"/>
</dbReference>
<evidence type="ECO:0000256" key="9">
    <source>
        <dbReference type="ARBA" id="ARBA00023002"/>
    </source>
</evidence>
<feature type="domain" description="Acyl-CoA oxidase C-alpha1" evidence="17">
    <location>
        <begin position="282"/>
        <end position="450"/>
    </location>
</feature>
<dbReference type="PIRSF" id="PIRSF000168">
    <property type="entry name" value="Acyl-CoA_oxidase"/>
    <property type="match status" value="1"/>
</dbReference>
<dbReference type="OrthoDB" id="538336at2759"/>
<keyword evidence="8" id="KW-0276">Fatty acid metabolism</keyword>
<evidence type="ECO:0000256" key="14">
    <source>
        <dbReference type="PIRSR" id="PIRSR000168-2"/>
    </source>
</evidence>
<dbReference type="AlphaFoldDB" id="A0A1X2IYT9"/>
<feature type="domain" description="Acyl-CoA oxidase C-terminal" evidence="15">
    <location>
        <begin position="495"/>
        <end position="662"/>
    </location>
</feature>
<proteinExistence type="inferred from homology"/>
<evidence type="ECO:0000313" key="19">
    <source>
        <dbReference type="Proteomes" id="UP000193560"/>
    </source>
</evidence>
<comment type="caution">
    <text evidence="18">The sequence shown here is derived from an EMBL/GenBank/DDBJ whole genome shotgun (WGS) entry which is preliminary data.</text>
</comment>